<sequence>MPNAKVSQKIPWHERHQNGMREAQRMSGLPEGAPAKSVARMLLDKGLVAETVDMLFGTSPEKARKNMNPAELKLYLALRMGQCRSLLQEIIEQHDWCSDRAMDDRHPIEVYPGEFLIIPEQVAAKFHQAAK</sequence>
<evidence type="ECO:0000313" key="2">
    <source>
        <dbReference type="EMBL" id="PIY96448.1"/>
    </source>
</evidence>
<gene>
    <name evidence="2" type="ORF">COY66_04110</name>
</gene>
<comment type="caution">
    <text evidence="2">The sequence shown here is derived from an EMBL/GenBank/DDBJ whole genome shotgun (WGS) entry which is preliminary data.</text>
</comment>
<dbReference type="Proteomes" id="UP000230779">
    <property type="component" value="Unassembled WGS sequence"/>
</dbReference>
<protein>
    <submittedName>
        <fullName evidence="2">Uncharacterized protein</fullName>
    </submittedName>
</protein>
<name>A0A2M7RI65_9BACT</name>
<dbReference type="EMBL" id="PFMD01000049">
    <property type="protein sequence ID" value="PIY96448.1"/>
    <property type="molecule type" value="Genomic_DNA"/>
</dbReference>
<evidence type="ECO:0000313" key="3">
    <source>
        <dbReference type="Proteomes" id="UP000230779"/>
    </source>
</evidence>
<proteinExistence type="predicted"/>
<accession>A0A2M7RI65</accession>
<feature type="compositionally biased region" description="Basic and acidic residues" evidence="1">
    <location>
        <begin position="11"/>
        <end position="24"/>
    </location>
</feature>
<organism evidence="2 3">
    <name type="scientific">Candidatus Kerfeldbacteria bacterium CG_4_10_14_0_8_um_filter_42_10</name>
    <dbReference type="NCBI Taxonomy" id="2014248"/>
    <lineage>
        <taxon>Bacteria</taxon>
        <taxon>Candidatus Kerfeldiibacteriota</taxon>
    </lineage>
</organism>
<feature type="region of interest" description="Disordered" evidence="1">
    <location>
        <begin position="1"/>
        <end position="31"/>
    </location>
</feature>
<dbReference type="AlphaFoldDB" id="A0A2M7RI65"/>
<reference evidence="2 3" key="1">
    <citation type="submission" date="2017-09" db="EMBL/GenBank/DDBJ databases">
        <title>Depth-based differentiation of microbial function through sediment-hosted aquifers and enrichment of novel symbionts in the deep terrestrial subsurface.</title>
        <authorList>
            <person name="Probst A.J."/>
            <person name="Ladd B."/>
            <person name="Jarett J.K."/>
            <person name="Geller-Mcgrath D.E."/>
            <person name="Sieber C.M."/>
            <person name="Emerson J.B."/>
            <person name="Anantharaman K."/>
            <person name="Thomas B.C."/>
            <person name="Malmstrom R."/>
            <person name="Stieglmeier M."/>
            <person name="Klingl A."/>
            <person name="Woyke T."/>
            <person name="Ryan C.M."/>
            <person name="Banfield J.F."/>
        </authorList>
    </citation>
    <scope>NUCLEOTIDE SEQUENCE [LARGE SCALE GENOMIC DNA]</scope>
    <source>
        <strain evidence="2">CG_4_10_14_0_8_um_filter_42_10</strain>
    </source>
</reference>
<evidence type="ECO:0000256" key="1">
    <source>
        <dbReference type="SAM" id="MobiDB-lite"/>
    </source>
</evidence>